<keyword evidence="1 8" id="KW-0004">4Fe-4S</keyword>
<keyword evidence="6 8" id="KW-0408">Iron</keyword>
<reference evidence="12 13" key="1">
    <citation type="journal article" date="2014" name="Nature">
        <title>An environmental bacterial taxon with a large and distinct metabolic repertoire.</title>
        <authorList>
            <person name="Wilson M.C."/>
            <person name="Mori T."/>
            <person name="Ruckert C."/>
            <person name="Uria A.R."/>
            <person name="Helf M.J."/>
            <person name="Takada K."/>
            <person name="Gernert C."/>
            <person name="Steffens U.A."/>
            <person name="Heycke N."/>
            <person name="Schmitt S."/>
            <person name="Rinke C."/>
            <person name="Helfrich E.J."/>
            <person name="Brachmann A.O."/>
            <person name="Gurgui C."/>
            <person name="Wakimoto T."/>
            <person name="Kracht M."/>
            <person name="Crusemann M."/>
            <person name="Hentschel U."/>
            <person name="Abe I."/>
            <person name="Matsunaga S."/>
            <person name="Kalinowski J."/>
            <person name="Takeyama H."/>
            <person name="Piel J."/>
        </authorList>
    </citation>
    <scope>NUCLEOTIDE SEQUENCE [LARGE SCALE GENOMIC DNA]</scope>
    <source>
        <strain evidence="13">TSY1</strain>
    </source>
</reference>
<dbReference type="PANTHER" id="PTHR43837:SF1">
    <property type="entry name" value="RIBOSOMAL PROTEIN US12 METHYLTHIOTRANSFERASE RIMO"/>
    <property type="match status" value="1"/>
</dbReference>
<keyword evidence="2 8" id="KW-0963">Cytoplasm</keyword>
<dbReference type="NCBIfam" id="TIGR00089">
    <property type="entry name" value="MiaB/RimO family radical SAM methylthiotransferase"/>
    <property type="match status" value="1"/>
</dbReference>
<comment type="caution">
    <text evidence="12">The sequence shown here is derived from an EMBL/GenBank/DDBJ whole genome shotgun (WGS) entry which is preliminary data.</text>
</comment>
<dbReference type="InterPro" id="IPR023404">
    <property type="entry name" value="rSAM_horseshoe"/>
</dbReference>
<dbReference type="HOGENOM" id="CLU_018697_0_1_7"/>
<evidence type="ECO:0000256" key="4">
    <source>
        <dbReference type="ARBA" id="ARBA00022691"/>
    </source>
</evidence>
<protein>
    <recommendedName>
        <fullName evidence="8">Ribosomal protein uS12 methylthiotransferase RimO</fullName>
        <shortName evidence="8">uS12 MTTase</shortName>
        <shortName evidence="8">uS12 methylthiotransferase</shortName>
        <ecNumber evidence="8">2.8.4.4</ecNumber>
    </recommendedName>
    <alternativeName>
        <fullName evidence="8">Ribosomal protein uS12 (aspartate-C(3))-methylthiotransferase</fullName>
    </alternativeName>
    <alternativeName>
        <fullName evidence="8">Ribosome maturation factor RimO</fullName>
    </alternativeName>
</protein>
<dbReference type="GO" id="GO:0103039">
    <property type="term" value="F:protein methylthiotransferase activity"/>
    <property type="evidence" value="ECO:0007669"/>
    <property type="project" value="UniProtKB-EC"/>
</dbReference>
<dbReference type="Gene3D" id="3.40.50.12160">
    <property type="entry name" value="Methylthiotransferase, N-terminal domain"/>
    <property type="match status" value="1"/>
</dbReference>
<feature type="binding site" evidence="8">
    <location>
        <position position="84"/>
    </location>
    <ligand>
        <name>[4Fe-4S] cluster</name>
        <dbReference type="ChEBI" id="CHEBI:49883"/>
        <label>1</label>
    </ligand>
</feature>
<dbReference type="InterPro" id="IPR006638">
    <property type="entry name" value="Elp3/MiaA/NifB-like_rSAM"/>
</dbReference>
<dbReference type="CDD" id="cd01335">
    <property type="entry name" value="Radical_SAM"/>
    <property type="match status" value="1"/>
</dbReference>
<dbReference type="InterPro" id="IPR005839">
    <property type="entry name" value="Methylthiotransferase"/>
</dbReference>
<evidence type="ECO:0000256" key="5">
    <source>
        <dbReference type="ARBA" id="ARBA00022723"/>
    </source>
</evidence>
<gene>
    <name evidence="8" type="primary">rimO</name>
    <name evidence="12" type="ORF">ETSY1_38275</name>
</gene>
<feature type="binding site" evidence="8">
    <location>
        <position position="50"/>
    </location>
    <ligand>
        <name>[4Fe-4S] cluster</name>
        <dbReference type="ChEBI" id="CHEBI:49883"/>
        <label>1</label>
    </ligand>
</feature>
<dbReference type="GO" id="GO:0051539">
    <property type="term" value="F:4 iron, 4 sulfur cluster binding"/>
    <property type="evidence" value="ECO:0007669"/>
    <property type="project" value="UniProtKB-UniRule"/>
</dbReference>
<dbReference type="HAMAP" id="MF_01865">
    <property type="entry name" value="MTTase_RimO"/>
    <property type="match status" value="1"/>
</dbReference>
<evidence type="ECO:0000256" key="7">
    <source>
        <dbReference type="ARBA" id="ARBA00023014"/>
    </source>
</evidence>
<dbReference type="GO" id="GO:0005829">
    <property type="term" value="C:cytosol"/>
    <property type="evidence" value="ECO:0007669"/>
    <property type="project" value="TreeGrafter"/>
</dbReference>
<comment type="subcellular location">
    <subcellularLocation>
        <location evidence="8">Cytoplasm</location>
    </subcellularLocation>
</comment>
<dbReference type="InterPro" id="IPR012340">
    <property type="entry name" value="NA-bd_OB-fold"/>
</dbReference>
<comment type="cofactor">
    <cofactor evidence="8">
        <name>[4Fe-4S] cluster</name>
        <dbReference type="ChEBI" id="CHEBI:49883"/>
    </cofactor>
    <text evidence="8">Binds 2 [4Fe-4S] clusters. One cluster is coordinated with 3 cysteines and an exchangeable S-adenosyl-L-methionine.</text>
</comment>
<dbReference type="EC" id="2.8.4.4" evidence="8"/>
<dbReference type="FunFam" id="3.80.30.20:FF:000001">
    <property type="entry name" value="tRNA-2-methylthio-N(6)-dimethylallyladenosine synthase 2"/>
    <property type="match status" value="1"/>
</dbReference>
<organism evidence="12 13">
    <name type="scientific">Entotheonella factor</name>
    <dbReference type="NCBI Taxonomy" id="1429438"/>
    <lineage>
        <taxon>Bacteria</taxon>
        <taxon>Pseudomonadati</taxon>
        <taxon>Nitrospinota/Tectimicrobiota group</taxon>
        <taxon>Candidatus Tectimicrobiota</taxon>
        <taxon>Candidatus Entotheonellia</taxon>
        <taxon>Candidatus Entotheonellales</taxon>
        <taxon>Candidatus Entotheonellaceae</taxon>
        <taxon>Candidatus Entotheonella</taxon>
    </lineage>
</organism>
<keyword evidence="3 8" id="KW-0808">Transferase</keyword>
<dbReference type="Pfam" id="PF00919">
    <property type="entry name" value="UPF0004"/>
    <property type="match status" value="1"/>
</dbReference>
<dbReference type="SMART" id="SM00729">
    <property type="entry name" value="Elp3"/>
    <property type="match status" value="1"/>
</dbReference>
<dbReference type="InterPro" id="IPR020612">
    <property type="entry name" value="Methylthiotransferase_CS"/>
</dbReference>
<feature type="binding site" evidence="8">
    <location>
        <position position="163"/>
    </location>
    <ligand>
        <name>[4Fe-4S] cluster</name>
        <dbReference type="ChEBI" id="CHEBI:49883"/>
        <label>2</label>
        <note>4Fe-4S-S-AdoMet</note>
    </ligand>
</feature>
<dbReference type="InterPro" id="IPR002792">
    <property type="entry name" value="TRAM_dom"/>
</dbReference>
<dbReference type="InterPro" id="IPR013848">
    <property type="entry name" value="Methylthiotransferase_N"/>
</dbReference>
<evidence type="ECO:0000256" key="1">
    <source>
        <dbReference type="ARBA" id="ARBA00022485"/>
    </source>
</evidence>
<proteinExistence type="inferred from homology"/>
<dbReference type="InterPro" id="IPR007197">
    <property type="entry name" value="rSAM"/>
</dbReference>
<dbReference type="GO" id="GO:0046872">
    <property type="term" value="F:metal ion binding"/>
    <property type="evidence" value="ECO:0007669"/>
    <property type="project" value="UniProtKB-KW"/>
</dbReference>
<dbReference type="InterPro" id="IPR038135">
    <property type="entry name" value="Methylthiotransferase_N_sf"/>
</dbReference>
<dbReference type="Pfam" id="PF04055">
    <property type="entry name" value="Radical_SAM"/>
    <property type="match status" value="1"/>
</dbReference>
<dbReference type="GO" id="GO:0006400">
    <property type="term" value="P:tRNA modification"/>
    <property type="evidence" value="ECO:0007669"/>
    <property type="project" value="InterPro"/>
</dbReference>
<dbReference type="PROSITE" id="PS50926">
    <property type="entry name" value="TRAM"/>
    <property type="match status" value="1"/>
</dbReference>
<dbReference type="SFLD" id="SFLDF00274">
    <property type="entry name" value="ribosomal_protein_S12_methylth"/>
    <property type="match status" value="1"/>
</dbReference>
<evidence type="ECO:0000259" key="10">
    <source>
        <dbReference type="PROSITE" id="PS51449"/>
    </source>
</evidence>
<name>W4L6X0_ENTF1</name>
<dbReference type="AlphaFoldDB" id="W4L6X0"/>
<dbReference type="PANTHER" id="PTHR43837">
    <property type="entry name" value="RIBOSOMAL PROTEIN S12 METHYLTHIOTRANSFERASE RIMO"/>
    <property type="match status" value="1"/>
</dbReference>
<dbReference type="InterPro" id="IPR058240">
    <property type="entry name" value="rSAM_sf"/>
</dbReference>
<dbReference type="PATRIC" id="fig|1429438.4.peg.7184"/>
<feature type="binding site" evidence="8">
    <location>
        <position position="159"/>
    </location>
    <ligand>
        <name>[4Fe-4S] cluster</name>
        <dbReference type="ChEBI" id="CHEBI:49883"/>
        <label>2</label>
        <note>4Fe-4S-S-AdoMet</note>
    </ligand>
</feature>
<feature type="binding site" evidence="8">
    <location>
        <position position="14"/>
    </location>
    <ligand>
        <name>[4Fe-4S] cluster</name>
        <dbReference type="ChEBI" id="CHEBI:49883"/>
        <label>1</label>
    </ligand>
</feature>
<dbReference type="EMBL" id="AZHW01001194">
    <property type="protein sequence ID" value="ETW93659.1"/>
    <property type="molecule type" value="Genomic_DNA"/>
</dbReference>
<evidence type="ECO:0000259" key="9">
    <source>
        <dbReference type="PROSITE" id="PS50926"/>
    </source>
</evidence>
<keyword evidence="7 8" id="KW-0411">Iron-sulfur</keyword>
<dbReference type="PROSITE" id="PS51449">
    <property type="entry name" value="MTTASE_N"/>
    <property type="match status" value="1"/>
</dbReference>
<comment type="function">
    <text evidence="8">Catalyzes the methylthiolation of an aspartic acid residue of ribosomal protein uS12.</text>
</comment>
<accession>W4L6X0</accession>
<feature type="domain" description="TRAM" evidence="9">
    <location>
        <begin position="379"/>
        <end position="443"/>
    </location>
</feature>
<evidence type="ECO:0000259" key="11">
    <source>
        <dbReference type="PROSITE" id="PS51918"/>
    </source>
</evidence>
<evidence type="ECO:0000313" key="12">
    <source>
        <dbReference type="EMBL" id="ETW93659.1"/>
    </source>
</evidence>
<feature type="domain" description="Radical SAM core" evidence="11">
    <location>
        <begin position="145"/>
        <end position="377"/>
    </location>
</feature>
<dbReference type="SFLD" id="SFLDG01061">
    <property type="entry name" value="methylthiotransferase"/>
    <property type="match status" value="1"/>
</dbReference>
<comment type="similarity">
    <text evidence="8">Belongs to the methylthiotransferase family. RimO subfamily.</text>
</comment>
<dbReference type="InterPro" id="IPR005840">
    <property type="entry name" value="Ribosomal_uS12_MeSTrfase_RimO"/>
</dbReference>
<dbReference type="PROSITE" id="PS01278">
    <property type="entry name" value="MTTASE_RADICAL"/>
    <property type="match status" value="1"/>
</dbReference>
<dbReference type="SUPFAM" id="SSF102114">
    <property type="entry name" value="Radical SAM enzymes"/>
    <property type="match status" value="1"/>
</dbReference>
<keyword evidence="13" id="KW-1185">Reference proteome</keyword>
<feature type="domain" description="MTTase N-terminal" evidence="10">
    <location>
        <begin position="5"/>
        <end position="121"/>
    </location>
</feature>
<sequence length="444" mass="49487">MAAEKKVALVSLGCPKNLLDSEVMLGKLFEDGYELTVDPVDAEYLIVNTCGFIQDAKEESIEHILEMAEIKAKYAGKKLVVSGCLAQRYGNELRQEMPEIDVLVGTGHFQQMPEVLIQLESPAPQREYLSDNVYLYQETDTRIQTTLSHTAYLKIAEGCNHKCTFCIIPKMRGLLKSRTVASIVAEAEQLGAAGVREAILIAQDSTEYGTDIGLRDGLATLLSNLHDQVPALDWLRVLYLYPSMVRPSLLDVYAQHDRICKYFDMPMQHVSDRLLRSMKRGYTQKTLLRLLDAIRQRMPDAAIRTTFIVGFPGETPADVDALLNFLERAQLDRVGVFTYSLEEGTPSYDLPDKVSAGEAAHRRDEIMALQQEISWHKHQALVGRRDWVLIDEAATEPAVGRLSSQAPDIDGIVYVDGPVESGELVQVEITGAEAYDLTARVVTP</sequence>
<keyword evidence="4 8" id="KW-0949">S-adenosyl-L-methionine</keyword>
<dbReference type="SFLD" id="SFLDG01082">
    <property type="entry name" value="B12-binding_domain_containing"/>
    <property type="match status" value="1"/>
</dbReference>
<keyword evidence="5 8" id="KW-0479">Metal-binding</keyword>
<dbReference type="Proteomes" id="UP000019141">
    <property type="component" value="Unassembled WGS sequence"/>
</dbReference>
<dbReference type="PROSITE" id="PS51918">
    <property type="entry name" value="RADICAL_SAM"/>
    <property type="match status" value="1"/>
</dbReference>
<dbReference type="SFLD" id="SFLDS00029">
    <property type="entry name" value="Radical_SAM"/>
    <property type="match status" value="1"/>
</dbReference>
<evidence type="ECO:0000256" key="2">
    <source>
        <dbReference type="ARBA" id="ARBA00022490"/>
    </source>
</evidence>
<comment type="catalytic activity">
    <reaction evidence="8">
        <text>L-aspartate(89)-[ribosomal protein uS12]-hydrogen + (sulfur carrier)-SH + AH2 + 2 S-adenosyl-L-methionine = 3-methylsulfanyl-L-aspartate(89)-[ribosomal protein uS12]-hydrogen + (sulfur carrier)-H + 5'-deoxyadenosine + L-methionine + A + S-adenosyl-L-homocysteine + 2 H(+)</text>
        <dbReference type="Rhea" id="RHEA:37087"/>
        <dbReference type="Rhea" id="RHEA-COMP:10460"/>
        <dbReference type="Rhea" id="RHEA-COMP:10461"/>
        <dbReference type="Rhea" id="RHEA-COMP:14737"/>
        <dbReference type="Rhea" id="RHEA-COMP:14739"/>
        <dbReference type="ChEBI" id="CHEBI:13193"/>
        <dbReference type="ChEBI" id="CHEBI:15378"/>
        <dbReference type="ChEBI" id="CHEBI:17319"/>
        <dbReference type="ChEBI" id="CHEBI:17499"/>
        <dbReference type="ChEBI" id="CHEBI:29917"/>
        <dbReference type="ChEBI" id="CHEBI:29961"/>
        <dbReference type="ChEBI" id="CHEBI:57844"/>
        <dbReference type="ChEBI" id="CHEBI:57856"/>
        <dbReference type="ChEBI" id="CHEBI:59789"/>
        <dbReference type="ChEBI" id="CHEBI:64428"/>
        <dbReference type="ChEBI" id="CHEBI:73599"/>
        <dbReference type="EC" id="2.8.4.4"/>
    </reaction>
</comment>
<feature type="binding site" evidence="8">
    <location>
        <position position="166"/>
    </location>
    <ligand>
        <name>[4Fe-4S] cluster</name>
        <dbReference type="ChEBI" id="CHEBI:49883"/>
        <label>2</label>
        <note>4Fe-4S-S-AdoMet</note>
    </ligand>
</feature>
<dbReference type="Gene3D" id="3.80.30.20">
    <property type="entry name" value="tm_1862 like domain"/>
    <property type="match status" value="1"/>
</dbReference>
<evidence type="ECO:0000256" key="8">
    <source>
        <dbReference type="HAMAP-Rule" id="MF_01865"/>
    </source>
</evidence>
<dbReference type="GO" id="GO:0035599">
    <property type="term" value="F:aspartic acid methylthiotransferase activity"/>
    <property type="evidence" value="ECO:0007669"/>
    <property type="project" value="TreeGrafter"/>
</dbReference>
<dbReference type="Pfam" id="PF18693">
    <property type="entry name" value="TRAM_2"/>
    <property type="match status" value="1"/>
</dbReference>
<evidence type="ECO:0000313" key="13">
    <source>
        <dbReference type="Proteomes" id="UP000019141"/>
    </source>
</evidence>
<evidence type="ECO:0000256" key="3">
    <source>
        <dbReference type="ARBA" id="ARBA00022679"/>
    </source>
</evidence>
<dbReference type="Gene3D" id="2.40.50.140">
    <property type="entry name" value="Nucleic acid-binding proteins"/>
    <property type="match status" value="1"/>
</dbReference>
<evidence type="ECO:0000256" key="6">
    <source>
        <dbReference type="ARBA" id="ARBA00023004"/>
    </source>
</evidence>
<dbReference type="NCBIfam" id="TIGR01125">
    <property type="entry name" value="30S ribosomal protein S12 methylthiotransferase RimO"/>
    <property type="match status" value="1"/>
</dbReference>